<dbReference type="Pfam" id="PF01873">
    <property type="entry name" value="eIF-5_eIF-2B"/>
    <property type="match status" value="1"/>
</dbReference>
<evidence type="ECO:0000256" key="3">
    <source>
        <dbReference type="ARBA" id="ARBA00022917"/>
    </source>
</evidence>
<evidence type="ECO:0000313" key="6">
    <source>
        <dbReference type="EMBL" id="KAK7201878.1"/>
    </source>
</evidence>
<feature type="compositionally biased region" description="Acidic residues" evidence="4">
    <location>
        <begin position="91"/>
        <end position="119"/>
    </location>
</feature>
<dbReference type="EMBL" id="JAECZO010000021">
    <property type="protein sequence ID" value="KAK7201878.1"/>
    <property type="molecule type" value="Genomic_DNA"/>
</dbReference>
<evidence type="ECO:0000256" key="4">
    <source>
        <dbReference type="SAM" id="MobiDB-lite"/>
    </source>
</evidence>
<dbReference type="SMART" id="SM00653">
    <property type="entry name" value="eIF2B_5"/>
    <property type="match status" value="1"/>
</dbReference>
<gene>
    <name evidence="6" type="ORF">NESM_000255200</name>
</gene>
<proteinExistence type="inferred from homology"/>
<dbReference type="SUPFAM" id="SSF100966">
    <property type="entry name" value="Translation initiation factor 2 beta, aIF2beta, N-terminal domain"/>
    <property type="match status" value="1"/>
</dbReference>
<protein>
    <submittedName>
        <fullName evidence="6">Eukaryotic translation initiation factor 2 beta subunit</fullName>
    </submittedName>
</protein>
<accession>A0AAW0F6E1</accession>
<dbReference type="InterPro" id="IPR016189">
    <property type="entry name" value="Transl_init_fac_IF2/IF5_N"/>
</dbReference>
<reference evidence="6 7" key="1">
    <citation type="journal article" date="2021" name="MBio">
        <title>A New Model Trypanosomatid, Novymonas esmeraldas: Genomic Perception of Its 'Candidatus Pandoraea novymonadis' Endosymbiont.</title>
        <authorList>
            <person name="Zakharova A."/>
            <person name="Saura A."/>
            <person name="Butenko A."/>
            <person name="Podesvova L."/>
            <person name="Warmusova S."/>
            <person name="Kostygov A.Y."/>
            <person name="Nenarokova A."/>
            <person name="Lukes J."/>
            <person name="Opperdoes F.R."/>
            <person name="Yurchenko V."/>
        </authorList>
    </citation>
    <scope>NUCLEOTIDE SEQUENCE [LARGE SCALE GENOMIC DNA]</scope>
    <source>
        <strain evidence="6 7">E262AT.01</strain>
    </source>
</reference>
<keyword evidence="7" id="KW-1185">Reference proteome</keyword>
<dbReference type="GO" id="GO:0001731">
    <property type="term" value="P:formation of translation preinitiation complex"/>
    <property type="evidence" value="ECO:0007669"/>
    <property type="project" value="TreeGrafter"/>
</dbReference>
<dbReference type="PANTHER" id="PTHR23001">
    <property type="entry name" value="EUKARYOTIC TRANSLATION INITIATION FACTOR"/>
    <property type="match status" value="1"/>
</dbReference>
<dbReference type="PANTHER" id="PTHR23001:SF3">
    <property type="entry name" value="EUKARYOTIC TRANSLATION INITIATION FACTOR 2 SUBUNIT 2"/>
    <property type="match status" value="1"/>
</dbReference>
<organism evidence="6 7">
    <name type="scientific">Novymonas esmeraldas</name>
    <dbReference type="NCBI Taxonomy" id="1808958"/>
    <lineage>
        <taxon>Eukaryota</taxon>
        <taxon>Discoba</taxon>
        <taxon>Euglenozoa</taxon>
        <taxon>Kinetoplastea</taxon>
        <taxon>Metakinetoplastina</taxon>
        <taxon>Trypanosomatida</taxon>
        <taxon>Trypanosomatidae</taxon>
        <taxon>Novymonas</taxon>
    </lineage>
</organism>
<dbReference type="SUPFAM" id="SSF75689">
    <property type="entry name" value="Zinc-binding domain of translation initiation factor 2 beta"/>
    <property type="match status" value="1"/>
</dbReference>
<dbReference type="Gene3D" id="3.30.30.170">
    <property type="match status" value="1"/>
</dbReference>
<comment type="caution">
    <text evidence="6">The sequence shown here is derived from an EMBL/GenBank/DDBJ whole genome shotgun (WGS) entry which is preliminary data.</text>
</comment>
<dbReference type="InterPro" id="IPR045196">
    <property type="entry name" value="IF2/IF5"/>
</dbReference>
<comment type="similarity">
    <text evidence="1">Belongs to the eIF-2-beta/eIF-5 family.</text>
</comment>
<evidence type="ECO:0000256" key="2">
    <source>
        <dbReference type="ARBA" id="ARBA00022540"/>
    </source>
</evidence>
<keyword evidence="3" id="KW-0648">Protein biosynthesis</keyword>
<dbReference type="Proteomes" id="UP001430356">
    <property type="component" value="Unassembled WGS sequence"/>
</dbReference>
<feature type="region of interest" description="Disordered" evidence="4">
    <location>
        <begin position="1"/>
        <end position="127"/>
    </location>
</feature>
<dbReference type="GO" id="GO:0003729">
    <property type="term" value="F:mRNA binding"/>
    <property type="evidence" value="ECO:0007669"/>
    <property type="project" value="TreeGrafter"/>
</dbReference>
<dbReference type="InterPro" id="IPR002735">
    <property type="entry name" value="Transl_init_fac_IF2/IF5_dom"/>
</dbReference>
<feature type="compositionally biased region" description="Low complexity" evidence="4">
    <location>
        <begin position="26"/>
        <end position="52"/>
    </location>
</feature>
<evidence type="ECO:0000259" key="5">
    <source>
        <dbReference type="SMART" id="SM00653"/>
    </source>
</evidence>
<feature type="domain" description="Translation initiation factor IF2/IF5" evidence="5">
    <location>
        <begin position="252"/>
        <end position="362"/>
    </location>
</feature>
<feature type="compositionally biased region" description="Basic and acidic residues" evidence="4">
    <location>
        <begin position="1"/>
        <end position="14"/>
    </location>
</feature>
<dbReference type="GO" id="GO:0031369">
    <property type="term" value="F:translation initiation factor binding"/>
    <property type="evidence" value="ECO:0007669"/>
    <property type="project" value="TreeGrafter"/>
</dbReference>
<evidence type="ECO:0000313" key="7">
    <source>
        <dbReference type="Proteomes" id="UP001430356"/>
    </source>
</evidence>
<keyword evidence="2 6" id="KW-0396">Initiation factor</keyword>
<dbReference type="GO" id="GO:0005850">
    <property type="term" value="C:eukaryotic translation initiation factor 2 complex"/>
    <property type="evidence" value="ECO:0007669"/>
    <property type="project" value="TreeGrafter"/>
</dbReference>
<name>A0AAW0F6E1_9TRYP</name>
<dbReference type="GO" id="GO:0003743">
    <property type="term" value="F:translation initiation factor activity"/>
    <property type="evidence" value="ECO:0007669"/>
    <property type="project" value="UniProtKB-KW"/>
</dbReference>
<feature type="compositionally biased region" description="Low complexity" evidence="4">
    <location>
        <begin position="63"/>
        <end position="73"/>
    </location>
</feature>
<dbReference type="AlphaFoldDB" id="A0AAW0F6E1"/>
<evidence type="ECO:0000256" key="1">
    <source>
        <dbReference type="ARBA" id="ARBA00010397"/>
    </source>
</evidence>
<sequence>MPRETGRQRRRNADSDESSSEDEEQQQTTTTTTTTTVTAPEAPTAPAAVTAPAPAPPARVRAKAPAAAAVSAPSMTLHADPAAAAAAAGEKEEDSGSDDDEEKKEDEEEDEEDEEESVMDEAAAAAAAQMRQLAEEMAAVDYETLTYAALLEILKRASRPQLEETMAQREQLLESAVQQQQNERVERFLDMMGTSSPTAAAAAAAATAAAAADANGSSADAATAATEGYRYNAMLTRLFEALNRNNEGSAMTERNQLPVPILERMGKKKTVITNFGRICDAFHRPMEDVKDFIEKELSIRGNLDSNSALILKLEIRRQTDFDRVLIKYLDEYVKCNSCHRINTTLTKDGRRLELRCNVCTATRTVTAAGTATFSAQIEKRSRQRAAMTL</sequence>
<dbReference type="InterPro" id="IPR016190">
    <property type="entry name" value="Transl_init_fac_IF2/IF5_Zn-bd"/>
</dbReference>
<feature type="compositionally biased region" description="Acidic residues" evidence="4">
    <location>
        <begin position="15"/>
        <end position="25"/>
    </location>
</feature>
<dbReference type="FunFam" id="3.30.30.170:FF:000001">
    <property type="entry name" value="Eukaryotic translation initiation factor 2 subunit"/>
    <property type="match status" value="1"/>
</dbReference>